<dbReference type="Pfam" id="PF15032">
    <property type="entry name" value="DUF4529"/>
    <property type="match status" value="1"/>
</dbReference>
<evidence type="ECO:0000256" key="1">
    <source>
        <dbReference type="SAM" id="MobiDB-lite"/>
    </source>
</evidence>
<dbReference type="eggNOG" id="ENOG502SE77">
    <property type="taxonomic scope" value="Eukaryota"/>
</dbReference>
<dbReference type="EMBL" id="KB320797">
    <property type="protein sequence ID" value="ELW62972.1"/>
    <property type="molecule type" value="Genomic_DNA"/>
</dbReference>
<feature type="compositionally biased region" description="Low complexity" evidence="1">
    <location>
        <begin position="135"/>
        <end position="147"/>
    </location>
</feature>
<dbReference type="OrthoDB" id="9943020at2759"/>
<gene>
    <name evidence="2" type="ORF">TREES_T100001748</name>
</gene>
<reference evidence="3" key="1">
    <citation type="submission" date="2012-07" db="EMBL/GenBank/DDBJ databases">
        <title>Genome of the Chinese tree shrew, a rising model animal genetically related to primates.</title>
        <authorList>
            <person name="Zhang G."/>
            <person name="Fan Y."/>
            <person name="Yao Y."/>
            <person name="Huang Z."/>
        </authorList>
    </citation>
    <scope>NUCLEOTIDE SEQUENCE [LARGE SCALE GENOMIC DNA]</scope>
</reference>
<protein>
    <submittedName>
        <fullName evidence="2">Uncharacterized protein</fullName>
    </submittedName>
</protein>
<dbReference type="PANTHER" id="PTHR36869:SF1">
    <property type="entry name" value="CHROMOSOME 16 OPEN READING FRAME 46"/>
    <property type="match status" value="1"/>
</dbReference>
<dbReference type="InterPro" id="IPR027836">
    <property type="entry name" value="DUF4529"/>
</dbReference>
<proteinExistence type="predicted"/>
<reference evidence="3" key="2">
    <citation type="journal article" date="2013" name="Nat. Commun.">
        <title>Genome of the Chinese tree shrew.</title>
        <authorList>
            <person name="Fan Y."/>
            <person name="Huang Z.Y."/>
            <person name="Cao C.C."/>
            <person name="Chen C.S."/>
            <person name="Chen Y.X."/>
            <person name="Fan D.D."/>
            <person name="He J."/>
            <person name="Hou H.L."/>
            <person name="Hu L."/>
            <person name="Hu X.T."/>
            <person name="Jiang X.T."/>
            <person name="Lai R."/>
            <person name="Lang Y.S."/>
            <person name="Liang B."/>
            <person name="Liao S.G."/>
            <person name="Mu D."/>
            <person name="Ma Y.Y."/>
            <person name="Niu Y.Y."/>
            <person name="Sun X.Q."/>
            <person name="Xia J.Q."/>
            <person name="Xiao J."/>
            <person name="Xiong Z.Q."/>
            <person name="Xu L."/>
            <person name="Yang L."/>
            <person name="Zhang Y."/>
            <person name="Zhao W."/>
            <person name="Zhao X.D."/>
            <person name="Zheng Y.T."/>
            <person name="Zhou J.M."/>
            <person name="Zhu Y.B."/>
            <person name="Zhang G.J."/>
            <person name="Wang J."/>
            <person name="Yao Y.G."/>
        </authorList>
    </citation>
    <scope>NUCLEOTIDE SEQUENCE [LARGE SCALE GENOMIC DNA]</scope>
</reference>
<dbReference type="FunCoup" id="L9KP84">
    <property type="interactions" value="658"/>
</dbReference>
<sequence>MDLCLKNETDLEDGGYNEIQSTEETELTFTCPDERSEKNHVYCLLSISDITFQQDERANEFIIGTGWEEAVQGWGRASPTACIWPRKRPKKARGEGAGAGCLLCASLSQVSIEDKSPEAVESEVGAEAGPEKDQSGPSQTQGSSPDPKTASREINKTCFPTYFPGQKKSLQIKEFIWCSEDWAISEPLRGKAPRSPCIGADRRVSISDALTSKALLVLPPLKASPPNALDVLGKKSKNFLLQSEEKVLNVEKEECVTGVHGMKLGDRKAIELAKHLKVKDSPPFPSPVAQTSLLADAQQCLLHWSLLPEKSLVCPPNPSSVRYLATLQLLQKQGVQNYKAKFKAKEQRPVIVQKHILTEAKQENGPQTVDSKLFPSPLLPSLTVSRVVIPISTHRLL</sequence>
<feature type="region of interest" description="Disordered" evidence="1">
    <location>
        <begin position="115"/>
        <end position="151"/>
    </location>
</feature>
<accession>L9KP84</accession>
<keyword evidence="3" id="KW-1185">Reference proteome</keyword>
<dbReference type="AlphaFoldDB" id="L9KP84"/>
<evidence type="ECO:0000313" key="2">
    <source>
        <dbReference type="EMBL" id="ELW62972.1"/>
    </source>
</evidence>
<dbReference type="Proteomes" id="UP000011518">
    <property type="component" value="Unassembled WGS sequence"/>
</dbReference>
<dbReference type="STRING" id="246437.L9KP84"/>
<organism evidence="2 3">
    <name type="scientific">Tupaia chinensis</name>
    <name type="common">Chinese tree shrew</name>
    <name type="synonym">Tupaia belangeri chinensis</name>
    <dbReference type="NCBI Taxonomy" id="246437"/>
    <lineage>
        <taxon>Eukaryota</taxon>
        <taxon>Metazoa</taxon>
        <taxon>Chordata</taxon>
        <taxon>Craniata</taxon>
        <taxon>Vertebrata</taxon>
        <taxon>Euteleostomi</taxon>
        <taxon>Mammalia</taxon>
        <taxon>Eutheria</taxon>
        <taxon>Euarchontoglires</taxon>
        <taxon>Scandentia</taxon>
        <taxon>Tupaiidae</taxon>
        <taxon>Tupaia</taxon>
    </lineage>
</organism>
<dbReference type="KEGG" id="tup:102485759"/>
<dbReference type="InParanoid" id="L9KP84"/>
<name>L9KP84_TUPCH</name>
<evidence type="ECO:0000313" key="3">
    <source>
        <dbReference type="Proteomes" id="UP000011518"/>
    </source>
</evidence>
<dbReference type="PANTHER" id="PTHR36869">
    <property type="entry name" value="CHROMOSOME 16 OPEN READING FRAME 46"/>
    <property type="match status" value="1"/>
</dbReference>